<dbReference type="InterPro" id="IPR050345">
    <property type="entry name" value="Aliph_Amidase/BUP"/>
</dbReference>
<dbReference type="PANTHER" id="PTHR43674:SF2">
    <property type="entry name" value="BETA-UREIDOPROPIONASE"/>
    <property type="match status" value="1"/>
</dbReference>
<accession>A0A6I4MGM2</accession>
<dbReference type="InterPro" id="IPR001110">
    <property type="entry name" value="UPF0012_CS"/>
</dbReference>
<dbReference type="GO" id="GO:0050126">
    <property type="term" value="F:N-carbamoylputrescine amidase activity"/>
    <property type="evidence" value="ECO:0007669"/>
    <property type="project" value="TreeGrafter"/>
</dbReference>
<dbReference type="AlphaFoldDB" id="A0A6I4MGM2"/>
<protein>
    <submittedName>
        <fullName evidence="4">Hydrolase</fullName>
    </submittedName>
</protein>
<name>A0A6I4MGM2_9ACTN</name>
<proteinExistence type="inferred from homology"/>
<comment type="similarity">
    <text evidence="1">Belongs to the carbon-nitrogen hydrolase superfamily. NIT1/NIT2 family.</text>
</comment>
<dbReference type="GO" id="GO:0033388">
    <property type="term" value="P:putrescine biosynthetic process from arginine"/>
    <property type="evidence" value="ECO:0007669"/>
    <property type="project" value="TreeGrafter"/>
</dbReference>
<evidence type="ECO:0000256" key="1">
    <source>
        <dbReference type="ARBA" id="ARBA00010613"/>
    </source>
</evidence>
<evidence type="ECO:0000313" key="4">
    <source>
        <dbReference type="EMBL" id="MWA02871.1"/>
    </source>
</evidence>
<keyword evidence="2 4" id="KW-0378">Hydrolase</keyword>
<dbReference type="SUPFAM" id="SSF56317">
    <property type="entry name" value="Carbon-nitrogen hydrolase"/>
    <property type="match status" value="1"/>
</dbReference>
<comment type="caution">
    <text evidence="4">The sequence shown here is derived from an EMBL/GenBank/DDBJ whole genome shotgun (WGS) entry which is preliminary data.</text>
</comment>
<organism evidence="4 5">
    <name type="scientific">Actinomadura physcomitrii</name>
    <dbReference type="NCBI Taxonomy" id="2650748"/>
    <lineage>
        <taxon>Bacteria</taxon>
        <taxon>Bacillati</taxon>
        <taxon>Actinomycetota</taxon>
        <taxon>Actinomycetes</taxon>
        <taxon>Streptosporangiales</taxon>
        <taxon>Thermomonosporaceae</taxon>
        <taxon>Actinomadura</taxon>
    </lineage>
</organism>
<dbReference type="PROSITE" id="PS01227">
    <property type="entry name" value="UPF0012"/>
    <property type="match status" value="1"/>
</dbReference>
<dbReference type="PANTHER" id="PTHR43674">
    <property type="entry name" value="NITRILASE C965.09-RELATED"/>
    <property type="match status" value="1"/>
</dbReference>
<dbReference type="InterPro" id="IPR003010">
    <property type="entry name" value="C-N_Hydrolase"/>
</dbReference>
<gene>
    <name evidence="4" type="ORF">F8568_021335</name>
</gene>
<evidence type="ECO:0000256" key="2">
    <source>
        <dbReference type="ARBA" id="ARBA00022801"/>
    </source>
</evidence>
<reference evidence="4" key="1">
    <citation type="submission" date="2019-12" db="EMBL/GenBank/DDBJ databases">
        <title>Actinomadura physcomitrii sp. nov., a novel actinomycete isolated from moss [Physcomitrium sphaericum (Ludw) Fuernr].</title>
        <authorList>
            <person name="Zhuang X."/>
        </authorList>
    </citation>
    <scope>NUCLEOTIDE SEQUENCE [LARGE SCALE GENOMIC DNA]</scope>
    <source>
        <strain evidence="4">LD22</strain>
    </source>
</reference>
<dbReference type="Gene3D" id="3.60.110.10">
    <property type="entry name" value="Carbon-nitrogen hydrolase"/>
    <property type="match status" value="1"/>
</dbReference>
<sequence length="282" mass="29909">MTTRVTCVQLAPVLSDPDGNIERARSAIRAAVGDGARIVVLPELATSGYLFESAGEARDASITADDPRLAAWSAEAARGGAVVVAGFCERGADGLLHNSALVLDGAGVRAVYRKVHLWDREKTLFAPGRAEPPVLDTPYGRIGVLICYDLEFPEMPRALALRGADLIAVPTNWPVVPRPDGEHPPEVVAAMAAARASRVLIACCDRSGAERGERWTRGTALIDQDGWIRASTASEGGRATADLDLAAARGKRLTDLADVIADRRPELYGELVRPDRGTGRAG</sequence>
<dbReference type="Pfam" id="PF00795">
    <property type="entry name" value="CN_hydrolase"/>
    <property type="match status" value="1"/>
</dbReference>
<evidence type="ECO:0000313" key="5">
    <source>
        <dbReference type="Proteomes" id="UP000462055"/>
    </source>
</evidence>
<keyword evidence="5" id="KW-1185">Reference proteome</keyword>
<dbReference type="PROSITE" id="PS50263">
    <property type="entry name" value="CN_HYDROLASE"/>
    <property type="match status" value="1"/>
</dbReference>
<dbReference type="Proteomes" id="UP000462055">
    <property type="component" value="Unassembled WGS sequence"/>
</dbReference>
<dbReference type="EMBL" id="WBMS02000016">
    <property type="protein sequence ID" value="MWA02871.1"/>
    <property type="molecule type" value="Genomic_DNA"/>
</dbReference>
<feature type="domain" description="CN hydrolase" evidence="3">
    <location>
        <begin position="3"/>
        <end position="245"/>
    </location>
</feature>
<dbReference type="InterPro" id="IPR036526">
    <property type="entry name" value="C-N_Hydrolase_sf"/>
</dbReference>
<evidence type="ECO:0000259" key="3">
    <source>
        <dbReference type="PROSITE" id="PS50263"/>
    </source>
</evidence>